<dbReference type="Proteomes" id="UP001515500">
    <property type="component" value="Chromosome 5"/>
</dbReference>
<dbReference type="GeneID" id="120260941"/>
<organism evidence="4 5">
    <name type="scientific">Dioscorea cayennensis subsp. rotundata</name>
    <name type="common">White Guinea yam</name>
    <name type="synonym">Dioscorea rotundata</name>
    <dbReference type="NCBI Taxonomy" id="55577"/>
    <lineage>
        <taxon>Eukaryota</taxon>
        <taxon>Viridiplantae</taxon>
        <taxon>Streptophyta</taxon>
        <taxon>Embryophyta</taxon>
        <taxon>Tracheophyta</taxon>
        <taxon>Spermatophyta</taxon>
        <taxon>Magnoliopsida</taxon>
        <taxon>Liliopsida</taxon>
        <taxon>Dioscoreales</taxon>
        <taxon>Dioscoreaceae</taxon>
        <taxon>Dioscorea</taxon>
    </lineage>
</organism>
<accession>A0AB40BC07</accession>
<dbReference type="SUPFAM" id="SSF48452">
    <property type="entry name" value="TPR-like"/>
    <property type="match status" value="1"/>
</dbReference>
<evidence type="ECO:0000259" key="3">
    <source>
        <dbReference type="Pfam" id="PF14432"/>
    </source>
</evidence>
<reference evidence="5" key="1">
    <citation type="submission" date="2025-08" db="UniProtKB">
        <authorList>
            <consortium name="RefSeq"/>
        </authorList>
    </citation>
    <scope>IDENTIFICATION</scope>
</reference>
<protein>
    <submittedName>
        <fullName evidence="5">Pentatricopeptide repeat-containing protein At3g62890-like</fullName>
    </submittedName>
</protein>
<dbReference type="InterPro" id="IPR002885">
    <property type="entry name" value="PPR_rpt"/>
</dbReference>
<feature type="repeat" description="PPR" evidence="2">
    <location>
        <begin position="363"/>
        <end position="397"/>
    </location>
</feature>
<evidence type="ECO:0000256" key="1">
    <source>
        <dbReference type="ARBA" id="ARBA00022737"/>
    </source>
</evidence>
<dbReference type="InterPro" id="IPR046960">
    <property type="entry name" value="PPR_At4g14850-like_plant"/>
</dbReference>
<dbReference type="PANTHER" id="PTHR47926:SF537">
    <property type="entry name" value="PENTACOTRIPEPTIDE-REPEAT REGION OF PRORP DOMAIN-CONTAINING PROTEIN"/>
    <property type="match status" value="1"/>
</dbReference>
<feature type="repeat" description="PPR" evidence="2">
    <location>
        <begin position="231"/>
        <end position="261"/>
    </location>
</feature>
<evidence type="ECO:0000256" key="2">
    <source>
        <dbReference type="PROSITE-ProRule" id="PRU00708"/>
    </source>
</evidence>
<evidence type="ECO:0000313" key="4">
    <source>
        <dbReference type="Proteomes" id="UP001515500"/>
    </source>
</evidence>
<dbReference type="InterPro" id="IPR046849">
    <property type="entry name" value="E2_motif"/>
</dbReference>
<name>A0AB40BC07_DIOCR</name>
<keyword evidence="1" id="KW-0677">Repeat</keyword>
<dbReference type="Pfam" id="PF20431">
    <property type="entry name" value="E_motif"/>
    <property type="match status" value="1"/>
</dbReference>
<feature type="repeat" description="PPR" evidence="2">
    <location>
        <begin position="398"/>
        <end position="433"/>
    </location>
</feature>
<proteinExistence type="predicted"/>
<dbReference type="PROSITE" id="PS51375">
    <property type="entry name" value="PPR"/>
    <property type="match status" value="5"/>
</dbReference>
<keyword evidence="4" id="KW-1185">Reference proteome</keyword>
<dbReference type="RefSeq" id="XP_039124467.1">
    <property type="nucleotide sequence ID" value="XM_039268533.1"/>
</dbReference>
<dbReference type="Pfam" id="PF14432">
    <property type="entry name" value="DYW_deaminase"/>
    <property type="match status" value="1"/>
</dbReference>
<feature type="domain" description="DYW" evidence="3">
    <location>
        <begin position="578"/>
        <end position="670"/>
    </location>
</feature>
<gene>
    <name evidence="5" type="primary">LOC120260941</name>
</gene>
<dbReference type="Pfam" id="PF13041">
    <property type="entry name" value="PPR_2"/>
    <property type="match status" value="2"/>
</dbReference>
<dbReference type="InterPro" id="IPR046848">
    <property type="entry name" value="E_motif"/>
</dbReference>
<dbReference type="GO" id="GO:0003723">
    <property type="term" value="F:RNA binding"/>
    <property type="evidence" value="ECO:0007669"/>
    <property type="project" value="InterPro"/>
</dbReference>
<dbReference type="GO" id="GO:0008270">
    <property type="term" value="F:zinc ion binding"/>
    <property type="evidence" value="ECO:0007669"/>
    <property type="project" value="InterPro"/>
</dbReference>
<feature type="repeat" description="PPR" evidence="2">
    <location>
        <begin position="262"/>
        <end position="296"/>
    </location>
</feature>
<dbReference type="AlphaFoldDB" id="A0AB40BC07"/>
<evidence type="ECO:0000313" key="5">
    <source>
        <dbReference type="RefSeq" id="XP_039124467.1"/>
    </source>
</evidence>
<sequence length="670" mass="75750">MASSLSYPSPLIPPQQHDGCARVRVLQRLSHNFDRARTDVAIGHRLLSYPDPSSALAFFLSLPYIPTTPFPYNALLRTLYRSRAHHDVLSAYALLRSRSVTCDRFSLPLALRSASALTYIPVGLDAHSLAIKTCLSSSLSIVTALVDFYCSCGLPFYARQLFNRAHPRDVVLWNTMITGLVKCGQFHDAQDLFDQMPERNISSWNTLIDMHCKMGNIDRARILFDEMPERDVISWNTMISGYAKMSDCDAARELFDVMPSRDSVSWNAMITSCVHSRRFHEALSLFRMMQSEGARADGMTVVALLLACTHLGALDLGKWMHRYIRRYKIKMDVFVTTALINMYGKCGSIDDAHKVFDLSTNKDVFLCATMIEVSAMYGRVEEVFEVFDSMRSAGIKPNDVTFVGLLKACAHVGLVETGMKYFDIMMRDFGLTPKMEHYGCMVDLFGKAGRLDEAFELIRSMPMEPSPVVWSTLLSACNIHSNVSLAEEVACHLIELEPENCANYILLANIYSKANKWDKAAKTRTLMKEKGVVKTPGCSLIEVNNRVHEFFAGDRDHPRGEEIYEMLNNMAVKLKRLGYEPCMFSALHDVDREGKEQALLHHSEKLALAFGLITTEKGSAVRIVKNLRVCDDCHLFLKLASKCYGRKIILRDYHRFHHFSDGSCSCSDYW</sequence>
<dbReference type="InterPro" id="IPR011990">
    <property type="entry name" value="TPR-like_helical_dom_sf"/>
</dbReference>
<dbReference type="GO" id="GO:0009451">
    <property type="term" value="P:RNA modification"/>
    <property type="evidence" value="ECO:0007669"/>
    <property type="project" value="InterPro"/>
</dbReference>
<feature type="repeat" description="PPR" evidence="2">
    <location>
        <begin position="169"/>
        <end position="203"/>
    </location>
</feature>
<dbReference type="InterPro" id="IPR032867">
    <property type="entry name" value="DYW_dom"/>
</dbReference>
<dbReference type="Gene3D" id="1.25.40.10">
    <property type="entry name" value="Tetratricopeptide repeat domain"/>
    <property type="match status" value="4"/>
</dbReference>
<dbReference type="NCBIfam" id="TIGR00756">
    <property type="entry name" value="PPR"/>
    <property type="match status" value="6"/>
</dbReference>
<dbReference type="Pfam" id="PF20430">
    <property type="entry name" value="Eplus_motif"/>
    <property type="match status" value="1"/>
</dbReference>
<dbReference type="Pfam" id="PF01535">
    <property type="entry name" value="PPR"/>
    <property type="match status" value="5"/>
</dbReference>
<dbReference type="FunFam" id="1.25.40.10:FF:000348">
    <property type="entry name" value="Pentatricopeptide repeat-containing protein chloroplastic"/>
    <property type="match status" value="1"/>
</dbReference>
<dbReference type="PANTHER" id="PTHR47926">
    <property type="entry name" value="PENTATRICOPEPTIDE REPEAT-CONTAINING PROTEIN"/>
    <property type="match status" value="1"/>
</dbReference>
<dbReference type="FunFam" id="1.25.40.10:FF:000184">
    <property type="entry name" value="Pentatricopeptide repeat-containing protein, chloroplastic"/>
    <property type="match status" value="1"/>
</dbReference>